<feature type="transmembrane region" description="Helical" evidence="1">
    <location>
        <begin position="91"/>
        <end position="109"/>
    </location>
</feature>
<feature type="transmembrane region" description="Helical" evidence="1">
    <location>
        <begin position="21"/>
        <end position="40"/>
    </location>
</feature>
<keyword evidence="1" id="KW-1133">Transmembrane helix</keyword>
<dbReference type="GO" id="GO:0000271">
    <property type="term" value="P:polysaccharide biosynthetic process"/>
    <property type="evidence" value="ECO:0007669"/>
    <property type="project" value="TreeGrafter"/>
</dbReference>
<feature type="transmembrane region" description="Helical" evidence="1">
    <location>
        <begin position="313"/>
        <end position="334"/>
    </location>
</feature>
<evidence type="ECO:0000313" key="4">
    <source>
        <dbReference type="Proteomes" id="UP000441102"/>
    </source>
</evidence>
<keyword evidence="3" id="KW-0012">Acyltransferase</keyword>
<keyword evidence="1" id="KW-0812">Transmembrane</keyword>
<name>A0A6I0DRK8_BRUAN</name>
<feature type="transmembrane region" description="Helical" evidence="1">
    <location>
        <begin position="185"/>
        <end position="205"/>
    </location>
</feature>
<evidence type="ECO:0000259" key="2">
    <source>
        <dbReference type="Pfam" id="PF01757"/>
    </source>
</evidence>
<dbReference type="Proteomes" id="UP000441102">
    <property type="component" value="Unassembled WGS sequence"/>
</dbReference>
<dbReference type="InterPro" id="IPR050879">
    <property type="entry name" value="Acyltransferase_3"/>
</dbReference>
<feature type="transmembrane region" description="Helical" evidence="1">
    <location>
        <begin position="256"/>
        <end position="276"/>
    </location>
</feature>
<keyword evidence="3" id="KW-0808">Transferase</keyword>
<gene>
    <name evidence="3" type="ORF">F9L06_08085</name>
</gene>
<feature type="domain" description="Acyltransferase 3" evidence="2">
    <location>
        <begin position="21"/>
        <end position="329"/>
    </location>
</feature>
<proteinExistence type="predicted"/>
<dbReference type="PANTHER" id="PTHR23028:SF131">
    <property type="entry name" value="BLR2367 PROTEIN"/>
    <property type="match status" value="1"/>
</dbReference>
<accession>A0A6I0DRK8</accession>
<dbReference type="Pfam" id="PF01757">
    <property type="entry name" value="Acyl_transf_3"/>
    <property type="match status" value="1"/>
</dbReference>
<reference evidence="3 4" key="1">
    <citation type="submission" date="2019-09" db="EMBL/GenBank/DDBJ databases">
        <title>Taxonomic organization of the family Brucellaceae based on a phylogenomic approach.</title>
        <authorList>
            <person name="Leclercq S."/>
            <person name="Cloeckaert A."/>
            <person name="Zygmunt M.S."/>
        </authorList>
    </citation>
    <scope>NUCLEOTIDE SEQUENCE [LARGE SCALE GENOMIC DNA]</scope>
    <source>
        <strain evidence="3 4">CCUG 34461</strain>
    </source>
</reference>
<comment type="caution">
    <text evidence="3">The sequence shown here is derived from an EMBL/GenBank/DDBJ whole genome shotgun (WGS) entry which is preliminary data.</text>
</comment>
<evidence type="ECO:0000313" key="3">
    <source>
        <dbReference type="EMBL" id="KAB2801628.1"/>
    </source>
</evidence>
<sequence length="361" mass="39967">MRTLGSAFFERSSDARNNFMLVRLIAASLVIYGHSFAFSTDDGTPEFFSHYLGYRYAGDVGVNIFFVVSGFLITASFCHRQNIRAFLTSRAIRIYPALFAFVAITALVFGPLFTRLSPGDYFGSATFWTFIFNNLTMVNYYGDLPVEFTGSQFPNSVAGVLWTIVIEIRLYILIAMIGVLGLLRYRVAATVVLLMVLLIPVTYGLNRFLIFSNWEHARLTALFCIGALLYVNRAAVPLHPVIFAVLALATALSNGAVYTHMFTASLVYGVFCFAFAPKIDMPVWLQDYSYGIYLYGWIVQQLVHYQFPELGPIAAFGLSLPLATACGALSWYIVEKPALALKKKGVKANANATEGAQPLSP</sequence>
<keyword evidence="1" id="KW-0472">Membrane</keyword>
<protein>
    <submittedName>
        <fullName evidence="3">Acyltransferase</fullName>
    </submittedName>
</protein>
<dbReference type="EMBL" id="WBWX01000002">
    <property type="protein sequence ID" value="KAB2801628.1"/>
    <property type="molecule type" value="Genomic_DNA"/>
</dbReference>
<dbReference type="PANTHER" id="PTHR23028">
    <property type="entry name" value="ACETYLTRANSFERASE"/>
    <property type="match status" value="1"/>
</dbReference>
<dbReference type="InterPro" id="IPR002656">
    <property type="entry name" value="Acyl_transf_3_dom"/>
</dbReference>
<dbReference type="GO" id="GO:0016020">
    <property type="term" value="C:membrane"/>
    <property type="evidence" value="ECO:0007669"/>
    <property type="project" value="TreeGrafter"/>
</dbReference>
<dbReference type="GO" id="GO:0016747">
    <property type="term" value="F:acyltransferase activity, transferring groups other than amino-acyl groups"/>
    <property type="evidence" value="ECO:0007669"/>
    <property type="project" value="InterPro"/>
</dbReference>
<evidence type="ECO:0000256" key="1">
    <source>
        <dbReference type="SAM" id="Phobius"/>
    </source>
</evidence>
<dbReference type="AlphaFoldDB" id="A0A6I0DRK8"/>
<feature type="transmembrane region" description="Helical" evidence="1">
    <location>
        <begin position="60"/>
        <end position="79"/>
    </location>
</feature>
<organism evidence="3 4">
    <name type="scientific">Brucella anthropi</name>
    <name type="common">Ochrobactrum anthropi</name>
    <dbReference type="NCBI Taxonomy" id="529"/>
    <lineage>
        <taxon>Bacteria</taxon>
        <taxon>Pseudomonadati</taxon>
        <taxon>Pseudomonadota</taxon>
        <taxon>Alphaproteobacteria</taxon>
        <taxon>Hyphomicrobiales</taxon>
        <taxon>Brucellaceae</taxon>
        <taxon>Brucella/Ochrobactrum group</taxon>
        <taxon>Brucella</taxon>
    </lineage>
</organism>
<feature type="transmembrane region" description="Helical" evidence="1">
    <location>
        <begin position="153"/>
        <end position="179"/>
    </location>
</feature>